<feature type="domain" description="F-box" evidence="1">
    <location>
        <begin position="1"/>
        <end position="44"/>
    </location>
</feature>
<evidence type="ECO:0000313" key="2">
    <source>
        <dbReference type="EMBL" id="OBZ71726.1"/>
    </source>
</evidence>
<gene>
    <name evidence="2" type="ORF">A0H81_08960</name>
</gene>
<dbReference type="OMA" id="CCNTETI"/>
<proteinExistence type="predicted"/>
<dbReference type="Proteomes" id="UP000092993">
    <property type="component" value="Unassembled WGS sequence"/>
</dbReference>
<evidence type="ECO:0000259" key="1">
    <source>
        <dbReference type="PROSITE" id="PS50181"/>
    </source>
</evidence>
<dbReference type="SUPFAM" id="SSF81383">
    <property type="entry name" value="F-box domain"/>
    <property type="match status" value="1"/>
</dbReference>
<dbReference type="SMART" id="SM00256">
    <property type="entry name" value="FBOX"/>
    <property type="match status" value="1"/>
</dbReference>
<dbReference type="CDD" id="cd09917">
    <property type="entry name" value="F-box_SF"/>
    <property type="match status" value="1"/>
</dbReference>
<sequence>MPLDILFEIFVHLHPRDLLHLSRTSKDFRAILMSRTSAHFWKAARQHVEGLPDCPPFLSEPAYANLLFSPHCHICLKGNVQSIIWPIFARYCKSCKQSCLLQSHIISTMVPKDMTCSIWHTLTVVPDTNRSRHILFSKVQLDEFIALWRAKLRKHAALLEDWNSRRVAARAEELDDVRRQRLEQIVLRLRDEGWGEELDILKANEYHSLSCHALVKQARKVTSRGWPKIRDTLVEYMEELKSRRLKDERLRLLEARCKVLDTAISKYQIPRTAATELMPRFVDFALMPEFRDIVDAPSSTNLTPDDFLPLQDTIPELVSRWQAAIKTELTSMVAERVQAPPNVDVLDLAVAVFDCSRCNRSLHYPESLRTVVSMNPFTICRKLKIGRGFENTQKIVQSCGKDPNSTTRQEMHELDVRLRPKCCNTETIHQVMTFETAMEHRHIHDYNDIVWELLSEDQATKVKELEIQSYSGQIRSMDIIRDHLKRSHGIEDANIANGDMYEHPDGDITTPSVWLISDVLSRNDLSLTMQSVSIIALSSELRLLIL</sequence>
<protein>
    <recommendedName>
        <fullName evidence="1">F-box domain-containing protein</fullName>
    </recommendedName>
</protein>
<dbReference type="Pfam" id="PF12937">
    <property type="entry name" value="F-box-like"/>
    <property type="match status" value="1"/>
</dbReference>
<dbReference type="PROSITE" id="PS50181">
    <property type="entry name" value="FBOX"/>
    <property type="match status" value="1"/>
</dbReference>
<evidence type="ECO:0000313" key="3">
    <source>
        <dbReference type="Proteomes" id="UP000092993"/>
    </source>
</evidence>
<accession>A0A1C7M5P2</accession>
<name>A0A1C7M5P2_GRIFR</name>
<dbReference type="InterPro" id="IPR001810">
    <property type="entry name" value="F-box_dom"/>
</dbReference>
<comment type="caution">
    <text evidence="2">The sequence shown here is derived from an EMBL/GenBank/DDBJ whole genome shotgun (WGS) entry which is preliminary data.</text>
</comment>
<keyword evidence="3" id="KW-1185">Reference proteome</keyword>
<dbReference type="InterPro" id="IPR036047">
    <property type="entry name" value="F-box-like_dom_sf"/>
</dbReference>
<organism evidence="2 3">
    <name type="scientific">Grifola frondosa</name>
    <name type="common">Maitake</name>
    <name type="synonym">Polyporus frondosus</name>
    <dbReference type="NCBI Taxonomy" id="5627"/>
    <lineage>
        <taxon>Eukaryota</taxon>
        <taxon>Fungi</taxon>
        <taxon>Dikarya</taxon>
        <taxon>Basidiomycota</taxon>
        <taxon>Agaricomycotina</taxon>
        <taxon>Agaricomycetes</taxon>
        <taxon>Polyporales</taxon>
        <taxon>Grifolaceae</taxon>
        <taxon>Grifola</taxon>
    </lineage>
</organism>
<dbReference type="OrthoDB" id="2322499at2759"/>
<dbReference type="AlphaFoldDB" id="A0A1C7M5P2"/>
<dbReference type="STRING" id="5627.A0A1C7M5P2"/>
<dbReference type="EMBL" id="LUGG01000011">
    <property type="protein sequence ID" value="OBZ71726.1"/>
    <property type="molecule type" value="Genomic_DNA"/>
</dbReference>
<reference evidence="2 3" key="1">
    <citation type="submission" date="2016-03" db="EMBL/GenBank/DDBJ databases">
        <title>Whole genome sequencing of Grifola frondosa 9006-11.</title>
        <authorList>
            <person name="Min B."/>
            <person name="Park H."/>
            <person name="Kim J.-G."/>
            <person name="Cho H."/>
            <person name="Oh Y.-L."/>
            <person name="Kong W.-S."/>
            <person name="Choi I.-G."/>
        </authorList>
    </citation>
    <scope>NUCLEOTIDE SEQUENCE [LARGE SCALE GENOMIC DNA]</scope>
    <source>
        <strain evidence="2 3">9006-11</strain>
    </source>
</reference>